<keyword evidence="2" id="KW-1003">Cell membrane</keyword>
<keyword evidence="4 10" id="KW-0812">Transmembrane</keyword>
<evidence type="ECO:0000256" key="6">
    <source>
        <dbReference type="ARBA" id="ARBA00022989"/>
    </source>
</evidence>
<comment type="caution">
    <text evidence="11">The sequence shown here is derived from an EMBL/GenBank/DDBJ whole genome shotgun (WGS) entry which is preliminary data.</text>
</comment>
<evidence type="ECO:0000256" key="9">
    <source>
        <dbReference type="ARBA" id="ARBA00023224"/>
    </source>
</evidence>
<evidence type="ECO:0000313" key="12">
    <source>
        <dbReference type="Proteomes" id="UP000786811"/>
    </source>
</evidence>
<sequence length="216" mass="25041">MDIFNKPYYKTTKDFTTLIGRWPYMPRMRSLMIITLLWTVLLLQAIPQIIAMVMHSNDREVVLEALSAFAVDCLLAAKYLNASYHAELIRNLFDRVQRDWKLLINDEEKRILQYHSEIGKLLVTGYTAFLSASATIFIMEPIVPRLYSFFSKSNASVPLRFALPLEYVIFEKENYYWLMLAISNTFVAIIIFGFISCDLIFITLLQHICGQFAVLG</sequence>
<protein>
    <submittedName>
        <fullName evidence="11">Olfactory receptor 154</fullName>
    </submittedName>
</protein>
<evidence type="ECO:0000313" key="11">
    <source>
        <dbReference type="EMBL" id="CAG5106384.1"/>
    </source>
</evidence>
<feature type="transmembrane region" description="Helical" evidence="10">
    <location>
        <begin position="175"/>
        <end position="201"/>
    </location>
</feature>
<evidence type="ECO:0000256" key="8">
    <source>
        <dbReference type="ARBA" id="ARBA00023170"/>
    </source>
</evidence>
<keyword evidence="12" id="KW-1185">Reference proteome</keyword>
<dbReference type="Pfam" id="PF02949">
    <property type="entry name" value="7tm_6"/>
    <property type="match status" value="1"/>
</dbReference>
<evidence type="ECO:0000256" key="10">
    <source>
        <dbReference type="SAM" id="Phobius"/>
    </source>
</evidence>
<keyword evidence="9" id="KW-0807">Transducer</keyword>
<dbReference type="PANTHER" id="PTHR21137:SF35">
    <property type="entry name" value="ODORANT RECEPTOR 19A-RELATED"/>
    <property type="match status" value="1"/>
</dbReference>
<dbReference type="Proteomes" id="UP000786811">
    <property type="component" value="Unassembled WGS sequence"/>
</dbReference>
<dbReference type="PANTHER" id="PTHR21137">
    <property type="entry name" value="ODORANT RECEPTOR"/>
    <property type="match status" value="1"/>
</dbReference>
<evidence type="ECO:0000256" key="3">
    <source>
        <dbReference type="ARBA" id="ARBA00022606"/>
    </source>
</evidence>
<name>A0A8J2HMV3_COTCN</name>
<dbReference type="GO" id="GO:0007165">
    <property type="term" value="P:signal transduction"/>
    <property type="evidence" value="ECO:0007669"/>
    <property type="project" value="UniProtKB-KW"/>
</dbReference>
<proteinExistence type="predicted"/>
<dbReference type="OrthoDB" id="7699053at2759"/>
<dbReference type="GO" id="GO:0005549">
    <property type="term" value="F:odorant binding"/>
    <property type="evidence" value="ECO:0007669"/>
    <property type="project" value="InterPro"/>
</dbReference>
<dbReference type="InterPro" id="IPR004117">
    <property type="entry name" value="7tm6_olfct_rcpt"/>
</dbReference>
<reference evidence="11" key="1">
    <citation type="submission" date="2021-04" db="EMBL/GenBank/DDBJ databases">
        <authorList>
            <person name="Chebbi M.A.C M."/>
        </authorList>
    </citation>
    <scope>NUCLEOTIDE SEQUENCE</scope>
</reference>
<keyword evidence="5" id="KW-0552">Olfaction</keyword>
<feature type="non-terminal residue" evidence="11">
    <location>
        <position position="1"/>
    </location>
</feature>
<keyword evidence="6 10" id="KW-1133">Transmembrane helix</keyword>
<comment type="subcellular location">
    <subcellularLocation>
        <location evidence="1">Cell membrane</location>
        <topology evidence="1">Multi-pass membrane protein</topology>
    </subcellularLocation>
</comment>
<dbReference type="AlphaFoldDB" id="A0A8J2HMV3"/>
<feature type="transmembrane region" description="Helical" evidence="10">
    <location>
        <begin position="118"/>
        <end position="139"/>
    </location>
</feature>
<feature type="transmembrane region" description="Helical" evidence="10">
    <location>
        <begin position="31"/>
        <end position="55"/>
    </location>
</feature>
<evidence type="ECO:0000256" key="5">
    <source>
        <dbReference type="ARBA" id="ARBA00022725"/>
    </source>
</evidence>
<accession>A0A8J2HMV3</accession>
<evidence type="ECO:0000256" key="1">
    <source>
        <dbReference type="ARBA" id="ARBA00004651"/>
    </source>
</evidence>
<dbReference type="GO" id="GO:0005886">
    <property type="term" value="C:plasma membrane"/>
    <property type="evidence" value="ECO:0007669"/>
    <property type="project" value="UniProtKB-SubCell"/>
</dbReference>
<dbReference type="GO" id="GO:0004984">
    <property type="term" value="F:olfactory receptor activity"/>
    <property type="evidence" value="ECO:0007669"/>
    <property type="project" value="InterPro"/>
</dbReference>
<gene>
    <name evidence="11" type="ORF">HICCMSTLAB_LOCUS12233</name>
</gene>
<dbReference type="EMBL" id="CAJNRD030001124">
    <property type="protein sequence ID" value="CAG5106384.1"/>
    <property type="molecule type" value="Genomic_DNA"/>
</dbReference>
<keyword evidence="3" id="KW-0716">Sensory transduction</keyword>
<evidence type="ECO:0000256" key="2">
    <source>
        <dbReference type="ARBA" id="ARBA00022475"/>
    </source>
</evidence>
<evidence type="ECO:0000256" key="4">
    <source>
        <dbReference type="ARBA" id="ARBA00022692"/>
    </source>
</evidence>
<keyword evidence="7 10" id="KW-0472">Membrane</keyword>
<keyword evidence="8 11" id="KW-0675">Receptor</keyword>
<organism evidence="11 12">
    <name type="scientific">Cotesia congregata</name>
    <name type="common">Parasitoid wasp</name>
    <name type="synonym">Apanteles congregatus</name>
    <dbReference type="NCBI Taxonomy" id="51543"/>
    <lineage>
        <taxon>Eukaryota</taxon>
        <taxon>Metazoa</taxon>
        <taxon>Ecdysozoa</taxon>
        <taxon>Arthropoda</taxon>
        <taxon>Hexapoda</taxon>
        <taxon>Insecta</taxon>
        <taxon>Pterygota</taxon>
        <taxon>Neoptera</taxon>
        <taxon>Endopterygota</taxon>
        <taxon>Hymenoptera</taxon>
        <taxon>Apocrita</taxon>
        <taxon>Ichneumonoidea</taxon>
        <taxon>Braconidae</taxon>
        <taxon>Microgastrinae</taxon>
        <taxon>Cotesia</taxon>
    </lineage>
</organism>
<evidence type="ECO:0000256" key="7">
    <source>
        <dbReference type="ARBA" id="ARBA00023136"/>
    </source>
</evidence>